<dbReference type="PANTHER" id="PTHR38037:SF2">
    <property type="entry name" value="ATP-DEPENDENT ZINC PROTEASE DOMAIN-CONTAINING PROTEIN-RELATED"/>
    <property type="match status" value="1"/>
</dbReference>
<gene>
    <name evidence="2" type="ORF">HELGO_WM8513</name>
</gene>
<dbReference type="Pfam" id="PF05618">
    <property type="entry name" value="Zn_protease"/>
    <property type="match status" value="1"/>
</dbReference>
<evidence type="ECO:0000313" key="2">
    <source>
        <dbReference type="EMBL" id="CAA6818411.1"/>
    </source>
</evidence>
<dbReference type="InterPro" id="IPR008503">
    <property type="entry name" value="Asp_endopeptidase"/>
</dbReference>
<feature type="domain" description="Retropepsin-like aspartic endopeptidase" evidence="1">
    <location>
        <begin position="27"/>
        <end position="154"/>
    </location>
</feature>
<reference evidence="2" key="1">
    <citation type="submission" date="2020-01" db="EMBL/GenBank/DDBJ databases">
        <authorList>
            <person name="Meier V. D."/>
            <person name="Meier V D."/>
        </authorList>
    </citation>
    <scope>NUCLEOTIDE SEQUENCE</scope>
    <source>
        <strain evidence="2">HLG_WM_MAG_04</strain>
    </source>
</reference>
<dbReference type="PANTHER" id="PTHR38037">
    <property type="entry name" value="ZN_PROTEASE DOMAIN-CONTAINING PROTEIN"/>
    <property type="match status" value="1"/>
</dbReference>
<organism evidence="2">
    <name type="scientific">uncultured Sulfurovum sp</name>
    <dbReference type="NCBI Taxonomy" id="269237"/>
    <lineage>
        <taxon>Bacteria</taxon>
        <taxon>Pseudomonadati</taxon>
        <taxon>Campylobacterota</taxon>
        <taxon>Epsilonproteobacteria</taxon>
        <taxon>Campylobacterales</taxon>
        <taxon>Sulfurovaceae</taxon>
        <taxon>Sulfurovum</taxon>
        <taxon>environmental samples</taxon>
    </lineage>
</organism>
<dbReference type="AlphaFoldDB" id="A0A6S6T5D8"/>
<dbReference type="Gene3D" id="2.40.70.10">
    <property type="entry name" value="Acid Proteases"/>
    <property type="match status" value="1"/>
</dbReference>
<protein>
    <recommendedName>
        <fullName evidence="1">Retropepsin-like aspartic endopeptidase domain-containing protein</fullName>
    </recommendedName>
</protein>
<sequence length="162" mass="18988">MIFIIKWFFSTLIFLLLTSSFIEAKEIIGAVERVRLLPVNMVFKARIDTGAKTTSIDARDIKSFERNGIKWVRFDCVDGNKSKTIEKKILKIVEIKRHGAKPQNRYVVQMYVVLANVSRLIEVNLNNREPYEYPVLIGRNFLKDLFIVDVTKKYRFEPMKVK</sequence>
<proteinExistence type="predicted"/>
<dbReference type="EMBL" id="CACVAX010000052">
    <property type="protein sequence ID" value="CAA6818411.1"/>
    <property type="molecule type" value="Genomic_DNA"/>
</dbReference>
<accession>A0A6S6T5D8</accession>
<name>A0A6S6T5D8_9BACT</name>
<evidence type="ECO:0000259" key="1">
    <source>
        <dbReference type="Pfam" id="PF05618"/>
    </source>
</evidence>
<dbReference type="SUPFAM" id="SSF50630">
    <property type="entry name" value="Acid proteases"/>
    <property type="match status" value="1"/>
</dbReference>
<dbReference type="InterPro" id="IPR021109">
    <property type="entry name" value="Peptidase_aspartic_dom_sf"/>
</dbReference>